<sequence>MDRMFHIDDVVSSLGAFEMVEHDAAPTRSSSSAYDWKPPHWVPNPVPENYDISTPPWLRPEQHPMSFVGINVVDVENGKVLENMTVKIKAGKVVSLGKSSATDMQEAGYTSIKAEGLYLCPGLIDCHTHVTAVPGQTASSLIPSSETDTALKTTWVLKGMLSRGFTTVRDVGGANRHFKNATEQWLIPGPRLFQGGPVMSQTGGHGDTSSPDDPATCCPITPAGHSALGATVDGVDACLKVARKLMMAGADHIKICSSGGVASLTDKLESSQFTVPEIKAICDTVRMMGGTLVTSHCFTSEGARNAIEAGIGGIEHGNLIDEDTLRLMAKKGVHLTPTLIVCDLLSRPPYNVIIPPSSREKLKLVQDMGFVTLKKAHEVGVNVAYGTDAFSSMQPLQLSEFDLRAKVLPSPVILKQATVNGAKVLGMSGKIGCITPGAFADLLFLSCNPLEDVTILNQPDKYLRGIVKDGRCVHSKVDGLRVEIPLV</sequence>
<dbReference type="InterPro" id="IPR057744">
    <property type="entry name" value="OTAase-like"/>
</dbReference>
<organism evidence="2 3">
    <name type="scientific">Saitozyma podzolica</name>
    <dbReference type="NCBI Taxonomy" id="1890683"/>
    <lineage>
        <taxon>Eukaryota</taxon>
        <taxon>Fungi</taxon>
        <taxon>Dikarya</taxon>
        <taxon>Basidiomycota</taxon>
        <taxon>Agaricomycotina</taxon>
        <taxon>Tremellomycetes</taxon>
        <taxon>Tremellales</taxon>
        <taxon>Trimorphomycetaceae</taxon>
        <taxon>Saitozyma</taxon>
    </lineage>
</organism>
<reference evidence="2 3" key="1">
    <citation type="submission" date="2018-11" db="EMBL/GenBank/DDBJ databases">
        <title>Genome sequence of Saitozyma podzolica DSM 27192.</title>
        <authorList>
            <person name="Aliyu H."/>
            <person name="Gorte O."/>
            <person name="Ochsenreither K."/>
        </authorList>
    </citation>
    <scope>NUCLEOTIDE SEQUENCE [LARGE SCALE GENOMIC DNA]</scope>
    <source>
        <strain evidence="2 3">DSM 27192</strain>
    </source>
</reference>
<dbReference type="InterPro" id="IPR006680">
    <property type="entry name" value="Amidohydro-rel"/>
</dbReference>
<dbReference type="OrthoDB" id="194468at2759"/>
<proteinExistence type="predicted"/>
<dbReference type="Gene3D" id="2.30.40.10">
    <property type="entry name" value="Urease, subunit C, domain 1"/>
    <property type="match status" value="1"/>
</dbReference>
<dbReference type="Proteomes" id="UP000279259">
    <property type="component" value="Unassembled WGS sequence"/>
</dbReference>
<dbReference type="SUPFAM" id="SSF51338">
    <property type="entry name" value="Composite domain of metallo-dependent hydrolases"/>
    <property type="match status" value="1"/>
</dbReference>
<dbReference type="SUPFAM" id="SSF51556">
    <property type="entry name" value="Metallo-dependent hydrolases"/>
    <property type="match status" value="1"/>
</dbReference>
<dbReference type="EMBL" id="RSCD01000004">
    <property type="protein sequence ID" value="RSH93547.1"/>
    <property type="molecule type" value="Genomic_DNA"/>
</dbReference>
<dbReference type="InterPro" id="IPR011059">
    <property type="entry name" value="Metal-dep_hydrolase_composite"/>
</dbReference>
<keyword evidence="3" id="KW-1185">Reference proteome</keyword>
<evidence type="ECO:0000313" key="2">
    <source>
        <dbReference type="EMBL" id="RSH93547.1"/>
    </source>
</evidence>
<dbReference type="Gene3D" id="3.20.20.140">
    <property type="entry name" value="Metal-dependent hydrolases"/>
    <property type="match status" value="1"/>
</dbReference>
<gene>
    <name evidence="2" type="ORF">EHS25_007905</name>
</gene>
<dbReference type="Pfam" id="PF01979">
    <property type="entry name" value="Amidohydro_1"/>
    <property type="match status" value="1"/>
</dbReference>
<dbReference type="GO" id="GO:0016810">
    <property type="term" value="F:hydrolase activity, acting on carbon-nitrogen (but not peptide) bonds"/>
    <property type="evidence" value="ECO:0007669"/>
    <property type="project" value="InterPro"/>
</dbReference>
<dbReference type="InterPro" id="IPR032466">
    <property type="entry name" value="Metal_Hydrolase"/>
</dbReference>
<protein>
    <recommendedName>
        <fullName evidence="1">Amidohydrolase-related domain-containing protein</fullName>
    </recommendedName>
</protein>
<dbReference type="STRING" id="1890683.A0A427YR47"/>
<dbReference type="AlphaFoldDB" id="A0A427YR47"/>
<dbReference type="PANTHER" id="PTHR43135">
    <property type="entry name" value="ALPHA-D-RIBOSE 1-METHYLPHOSPHONATE 5-TRIPHOSPHATE DIPHOSPHATASE"/>
    <property type="match status" value="1"/>
</dbReference>
<accession>A0A427YR47</accession>
<dbReference type="PANTHER" id="PTHR43135:SF3">
    <property type="entry name" value="ALPHA-D-RIBOSE 1-METHYLPHOSPHONATE 5-TRIPHOSPHATE DIPHOSPHATASE"/>
    <property type="match status" value="1"/>
</dbReference>
<dbReference type="CDD" id="cd01299">
    <property type="entry name" value="Met_dep_hydrolase_A"/>
    <property type="match status" value="1"/>
</dbReference>
<name>A0A427YR47_9TREE</name>
<dbReference type="InterPro" id="IPR051781">
    <property type="entry name" value="Metallo-dep_Hydrolase"/>
</dbReference>
<evidence type="ECO:0000259" key="1">
    <source>
        <dbReference type="Pfam" id="PF01979"/>
    </source>
</evidence>
<evidence type="ECO:0000313" key="3">
    <source>
        <dbReference type="Proteomes" id="UP000279259"/>
    </source>
</evidence>
<feature type="domain" description="Amidohydrolase-related" evidence="1">
    <location>
        <begin position="118"/>
        <end position="468"/>
    </location>
</feature>
<comment type="caution">
    <text evidence="2">The sequence shown here is derived from an EMBL/GenBank/DDBJ whole genome shotgun (WGS) entry which is preliminary data.</text>
</comment>